<evidence type="ECO:0000256" key="5">
    <source>
        <dbReference type="ARBA" id="ARBA00022576"/>
    </source>
</evidence>
<dbReference type="InterPro" id="IPR015422">
    <property type="entry name" value="PyrdxlP-dep_Trfase_small"/>
</dbReference>
<gene>
    <name evidence="11 13" type="primary">hisC</name>
    <name evidence="13" type="ORF">V3330_10865</name>
</gene>
<keyword evidence="9 11" id="KW-0368">Histidine biosynthesis</keyword>
<keyword evidence="8 11" id="KW-0663">Pyridoxal phosphate</keyword>
<evidence type="ECO:0000313" key="13">
    <source>
        <dbReference type="EMBL" id="MEJ8568128.1"/>
    </source>
</evidence>
<dbReference type="InterPro" id="IPR015424">
    <property type="entry name" value="PyrdxlP-dep_Trfase"/>
</dbReference>
<dbReference type="InterPro" id="IPR005861">
    <property type="entry name" value="HisP_aminotrans"/>
</dbReference>
<dbReference type="SUPFAM" id="SSF53383">
    <property type="entry name" value="PLP-dependent transferases"/>
    <property type="match status" value="1"/>
</dbReference>
<dbReference type="Pfam" id="PF00155">
    <property type="entry name" value="Aminotran_1_2"/>
    <property type="match status" value="1"/>
</dbReference>
<keyword evidence="5 11" id="KW-0032">Aminotransferase</keyword>
<dbReference type="GO" id="GO:0030170">
    <property type="term" value="F:pyridoxal phosphate binding"/>
    <property type="evidence" value="ECO:0007669"/>
    <property type="project" value="InterPro"/>
</dbReference>
<evidence type="ECO:0000259" key="12">
    <source>
        <dbReference type="Pfam" id="PF00155"/>
    </source>
</evidence>
<comment type="pathway">
    <text evidence="2 11">Amino-acid biosynthesis; L-histidine biosynthesis; L-histidine from 5-phospho-alpha-D-ribose 1-diphosphate: step 7/9.</text>
</comment>
<sequence>MSVTDLARPDIVAMKPYSSARLEAPGRGVLLNANEAPWPLFDEDEHPLELNRYPEPQPAALVEGLAERYGLPADHVLVTRGSDEGIDLLTRVFCRAGRDAILHCPPTFGMYRIAAQAQGADVVSVPRDFESGFSLDESGVLEAVRTDDRIRLVYLTSPNNPTGDVVDPAFLERLLTAAEGRALIIVDEAYAEFCPDDAFAGQVGRTPHLVVLRTLSKAWAGAGLRCGAVLADPEVISLLRRIIAPYPLATPVVSLALRGLQSDMVMRQKGLLREILRNKSRLVDLLTGRAFVRRLWPGKANFVLVRVDDAAGLLTFCAARGVILRGFPSDPALRDCIRISVGSQKDLDALEEALDAWETEL</sequence>
<feature type="modified residue" description="N6-(pyridoxal phosphate)lysine" evidence="11">
    <location>
        <position position="217"/>
    </location>
</feature>
<dbReference type="NCBIfam" id="TIGR01141">
    <property type="entry name" value="hisC"/>
    <property type="match status" value="1"/>
</dbReference>
<evidence type="ECO:0000256" key="10">
    <source>
        <dbReference type="ARBA" id="ARBA00047481"/>
    </source>
</evidence>
<dbReference type="PANTHER" id="PTHR42885:SF2">
    <property type="entry name" value="HISTIDINOL-PHOSPHATE AMINOTRANSFERASE"/>
    <property type="match status" value="1"/>
</dbReference>
<evidence type="ECO:0000256" key="2">
    <source>
        <dbReference type="ARBA" id="ARBA00005011"/>
    </source>
</evidence>
<keyword evidence="7 11" id="KW-0808">Transferase</keyword>
<comment type="catalytic activity">
    <reaction evidence="10 11">
        <text>L-histidinol phosphate + 2-oxoglutarate = 3-(imidazol-4-yl)-2-oxopropyl phosphate + L-glutamate</text>
        <dbReference type="Rhea" id="RHEA:23744"/>
        <dbReference type="ChEBI" id="CHEBI:16810"/>
        <dbReference type="ChEBI" id="CHEBI:29985"/>
        <dbReference type="ChEBI" id="CHEBI:57766"/>
        <dbReference type="ChEBI" id="CHEBI:57980"/>
        <dbReference type="EC" id="2.6.1.9"/>
    </reaction>
</comment>
<proteinExistence type="inferred from homology"/>
<dbReference type="Gene3D" id="3.40.640.10">
    <property type="entry name" value="Type I PLP-dependent aspartate aminotransferase-like (Major domain)"/>
    <property type="match status" value="1"/>
</dbReference>
<comment type="cofactor">
    <cofactor evidence="1 11">
        <name>pyridoxal 5'-phosphate</name>
        <dbReference type="ChEBI" id="CHEBI:597326"/>
    </cofactor>
</comment>
<dbReference type="HAMAP" id="MF_01023">
    <property type="entry name" value="HisC_aminotrans_2"/>
    <property type="match status" value="1"/>
</dbReference>
<evidence type="ECO:0000256" key="6">
    <source>
        <dbReference type="ARBA" id="ARBA00022605"/>
    </source>
</evidence>
<comment type="subunit">
    <text evidence="4 11">Homodimer.</text>
</comment>
<dbReference type="InterPro" id="IPR015421">
    <property type="entry name" value="PyrdxlP-dep_Trfase_major"/>
</dbReference>
<evidence type="ECO:0000256" key="3">
    <source>
        <dbReference type="ARBA" id="ARBA00007970"/>
    </source>
</evidence>
<dbReference type="GO" id="GO:0000105">
    <property type="term" value="P:L-histidine biosynthetic process"/>
    <property type="evidence" value="ECO:0007669"/>
    <property type="project" value="UniProtKB-UniRule"/>
</dbReference>
<dbReference type="RefSeq" id="WP_354695448.1">
    <property type="nucleotide sequence ID" value="NZ_JAZHOG010000006.1"/>
</dbReference>
<dbReference type="AlphaFoldDB" id="A0AAW9RJ78"/>
<protein>
    <recommendedName>
        <fullName evidence="11">Histidinol-phosphate aminotransferase</fullName>
        <ecNumber evidence="11">2.6.1.9</ecNumber>
    </recommendedName>
    <alternativeName>
        <fullName evidence="11">Imidazole acetol-phosphate transaminase</fullName>
    </alternativeName>
</protein>
<dbReference type="InterPro" id="IPR004839">
    <property type="entry name" value="Aminotransferase_I/II_large"/>
</dbReference>
<evidence type="ECO:0000256" key="11">
    <source>
        <dbReference type="HAMAP-Rule" id="MF_01023"/>
    </source>
</evidence>
<dbReference type="Gene3D" id="3.90.1150.10">
    <property type="entry name" value="Aspartate Aminotransferase, domain 1"/>
    <property type="match status" value="1"/>
</dbReference>
<comment type="similarity">
    <text evidence="3 11">Belongs to the class-II pyridoxal-phosphate-dependent aminotransferase family. Histidinol-phosphate aminotransferase subfamily.</text>
</comment>
<name>A0AAW9RJ78_9GAMM</name>
<evidence type="ECO:0000256" key="1">
    <source>
        <dbReference type="ARBA" id="ARBA00001933"/>
    </source>
</evidence>
<evidence type="ECO:0000256" key="7">
    <source>
        <dbReference type="ARBA" id="ARBA00022679"/>
    </source>
</evidence>
<evidence type="ECO:0000313" key="14">
    <source>
        <dbReference type="Proteomes" id="UP001359886"/>
    </source>
</evidence>
<dbReference type="EMBL" id="JAZHOG010000006">
    <property type="protein sequence ID" value="MEJ8568128.1"/>
    <property type="molecule type" value="Genomic_DNA"/>
</dbReference>
<dbReference type="PANTHER" id="PTHR42885">
    <property type="entry name" value="HISTIDINOL-PHOSPHATE AMINOTRANSFERASE-RELATED"/>
    <property type="match status" value="1"/>
</dbReference>
<dbReference type="InterPro" id="IPR001917">
    <property type="entry name" value="Aminotrans_II_pyridoxalP_BS"/>
</dbReference>
<keyword evidence="14" id="KW-1185">Reference proteome</keyword>
<feature type="domain" description="Aminotransferase class I/classII large" evidence="12">
    <location>
        <begin position="49"/>
        <end position="353"/>
    </location>
</feature>
<dbReference type="GO" id="GO:0004400">
    <property type="term" value="F:histidinol-phosphate transaminase activity"/>
    <property type="evidence" value="ECO:0007669"/>
    <property type="project" value="UniProtKB-UniRule"/>
</dbReference>
<keyword evidence="6 11" id="KW-0028">Amino-acid biosynthesis</keyword>
<organism evidence="13 14">
    <name type="scientific">Elongatibacter sediminis</name>
    <dbReference type="NCBI Taxonomy" id="3119006"/>
    <lineage>
        <taxon>Bacteria</taxon>
        <taxon>Pseudomonadati</taxon>
        <taxon>Pseudomonadota</taxon>
        <taxon>Gammaproteobacteria</taxon>
        <taxon>Chromatiales</taxon>
        <taxon>Wenzhouxiangellaceae</taxon>
        <taxon>Elongatibacter</taxon>
    </lineage>
</organism>
<dbReference type="CDD" id="cd00609">
    <property type="entry name" value="AAT_like"/>
    <property type="match status" value="1"/>
</dbReference>
<evidence type="ECO:0000256" key="9">
    <source>
        <dbReference type="ARBA" id="ARBA00023102"/>
    </source>
</evidence>
<dbReference type="PROSITE" id="PS00599">
    <property type="entry name" value="AA_TRANSFER_CLASS_2"/>
    <property type="match status" value="1"/>
</dbReference>
<reference evidence="13 14" key="1">
    <citation type="submission" date="2024-02" db="EMBL/GenBank/DDBJ databases">
        <title>A novel Wenzhouxiangellaceae bacterium, isolated from coastal sediments.</title>
        <authorList>
            <person name="Du Z.-J."/>
            <person name="Ye Y.-Q."/>
            <person name="Zhang X.-Y."/>
        </authorList>
    </citation>
    <scope>NUCLEOTIDE SEQUENCE [LARGE SCALE GENOMIC DNA]</scope>
    <source>
        <strain evidence="13 14">CH-27</strain>
    </source>
</reference>
<dbReference type="EC" id="2.6.1.9" evidence="11"/>
<evidence type="ECO:0000256" key="8">
    <source>
        <dbReference type="ARBA" id="ARBA00022898"/>
    </source>
</evidence>
<dbReference type="Proteomes" id="UP001359886">
    <property type="component" value="Unassembled WGS sequence"/>
</dbReference>
<comment type="caution">
    <text evidence="13">The sequence shown here is derived from an EMBL/GenBank/DDBJ whole genome shotgun (WGS) entry which is preliminary data.</text>
</comment>
<evidence type="ECO:0000256" key="4">
    <source>
        <dbReference type="ARBA" id="ARBA00011738"/>
    </source>
</evidence>
<accession>A0AAW9RJ78</accession>